<keyword evidence="3" id="KW-1185">Reference proteome</keyword>
<comment type="caution">
    <text evidence="2">The sequence shown here is derived from an EMBL/GenBank/DDBJ whole genome shotgun (WGS) entry which is preliminary data.</text>
</comment>
<dbReference type="EMBL" id="JAOWRF010000211">
    <property type="protein sequence ID" value="MCV3214617.1"/>
    <property type="molecule type" value="Genomic_DNA"/>
</dbReference>
<proteinExistence type="predicted"/>
<gene>
    <name evidence="2" type="ORF">OGM63_14025</name>
</gene>
<organism evidence="2 3">
    <name type="scientific">Plectonema radiosum NIES-515</name>
    <dbReference type="NCBI Taxonomy" id="2986073"/>
    <lineage>
        <taxon>Bacteria</taxon>
        <taxon>Bacillati</taxon>
        <taxon>Cyanobacteriota</taxon>
        <taxon>Cyanophyceae</taxon>
        <taxon>Oscillatoriophycideae</taxon>
        <taxon>Oscillatoriales</taxon>
        <taxon>Microcoleaceae</taxon>
        <taxon>Plectonema</taxon>
    </lineage>
</organism>
<sequence>MQILKSENKKSGILPLFAVATFGLHLLTLLVLFFHWSMLQQLQRRLTPQSLVQLADGHAITVDPKQNLERHPETIRRFVGETMTLMLTWSQQQQPKTVWEVSSELIANELQPKLQSEISPTENLSKGTENVLVIQSISQPTKIEDGKWKVEMFANQIIFTNSDRLGKSVSFNKIILVRAIDEQAASLPNSPLPLNLAAYRLGEARLKIYNICEIQDKKCS</sequence>
<keyword evidence="1" id="KW-1133">Transmembrane helix</keyword>
<keyword evidence="1" id="KW-0472">Membrane</keyword>
<dbReference type="RefSeq" id="WP_263746193.1">
    <property type="nucleotide sequence ID" value="NZ_JAOWRF010000211.1"/>
</dbReference>
<reference evidence="2 3" key="1">
    <citation type="submission" date="2022-10" db="EMBL/GenBank/DDBJ databases">
        <title>Identification of biosynthetic pathway for the production of the potent trypsin inhibitor radiosumin.</title>
        <authorList>
            <person name="Fewer D.P."/>
            <person name="Delbaje E."/>
            <person name="Ouyang X."/>
            <person name="Agostino P.D."/>
            <person name="Wahlsten M."/>
            <person name="Jokela J."/>
            <person name="Permi P."/>
            <person name="Haapaniemi E."/>
            <person name="Koistinen H."/>
        </authorList>
    </citation>
    <scope>NUCLEOTIDE SEQUENCE [LARGE SCALE GENOMIC DNA]</scope>
    <source>
        <strain evidence="2 3">NIES-515</strain>
    </source>
</reference>
<name>A0ABT3AZR8_9CYAN</name>
<evidence type="ECO:0000313" key="2">
    <source>
        <dbReference type="EMBL" id="MCV3214617.1"/>
    </source>
</evidence>
<accession>A0ABT3AZR8</accession>
<evidence type="ECO:0000256" key="1">
    <source>
        <dbReference type="SAM" id="Phobius"/>
    </source>
</evidence>
<protein>
    <submittedName>
        <fullName evidence="2">Uncharacterized protein</fullName>
    </submittedName>
</protein>
<evidence type="ECO:0000313" key="3">
    <source>
        <dbReference type="Proteomes" id="UP001526143"/>
    </source>
</evidence>
<feature type="transmembrane region" description="Helical" evidence="1">
    <location>
        <begin position="12"/>
        <end position="36"/>
    </location>
</feature>
<dbReference type="Proteomes" id="UP001526143">
    <property type="component" value="Unassembled WGS sequence"/>
</dbReference>
<keyword evidence="1" id="KW-0812">Transmembrane</keyword>